<organism evidence="6 7">
    <name type="scientific">Umbelopsis vinacea</name>
    <dbReference type="NCBI Taxonomy" id="44442"/>
    <lineage>
        <taxon>Eukaryota</taxon>
        <taxon>Fungi</taxon>
        <taxon>Fungi incertae sedis</taxon>
        <taxon>Mucoromycota</taxon>
        <taxon>Mucoromycotina</taxon>
        <taxon>Umbelopsidomycetes</taxon>
        <taxon>Umbelopsidales</taxon>
        <taxon>Umbelopsidaceae</taxon>
        <taxon>Umbelopsis</taxon>
    </lineage>
</organism>
<evidence type="ECO:0000256" key="1">
    <source>
        <dbReference type="ARBA" id="ARBA00004370"/>
    </source>
</evidence>
<comment type="caution">
    <text evidence="6">The sequence shown here is derived from an EMBL/GenBank/DDBJ whole genome shotgun (WGS) entry which is preliminary data.</text>
</comment>
<keyword evidence="7" id="KW-1185">Reference proteome</keyword>
<keyword evidence="4 5" id="KW-0472">Membrane</keyword>
<dbReference type="Pfam" id="PF23489">
    <property type="entry name" value="V-ATPase_su_f"/>
    <property type="match status" value="1"/>
</dbReference>
<evidence type="ECO:0000256" key="2">
    <source>
        <dbReference type="ARBA" id="ARBA00022692"/>
    </source>
</evidence>
<dbReference type="EMBL" id="JAEPRA010000017">
    <property type="protein sequence ID" value="KAG2173927.1"/>
    <property type="molecule type" value="Genomic_DNA"/>
</dbReference>
<keyword evidence="3 5" id="KW-1133">Transmembrane helix</keyword>
<comment type="subcellular location">
    <subcellularLocation>
        <location evidence="1">Membrane</location>
    </subcellularLocation>
</comment>
<dbReference type="Proteomes" id="UP000612746">
    <property type="component" value="Unassembled WGS sequence"/>
</dbReference>
<dbReference type="InterPro" id="IPR056552">
    <property type="entry name" value="Ribonucl_Kappa"/>
</dbReference>
<evidence type="ECO:0000256" key="4">
    <source>
        <dbReference type="ARBA" id="ARBA00023136"/>
    </source>
</evidence>
<name>A0A8H7PH81_9FUNG</name>
<evidence type="ECO:0000313" key="6">
    <source>
        <dbReference type="EMBL" id="KAG2173927.1"/>
    </source>
</evidence>
<protein>
    <submittedName>
        <fullName evidence="6">Uncharacterized protein</fullName>
    </submittedName>
</protein>
<dbReference type="GO" id="GO:0016020">
    <property type="term" value="C:membrane"/>
    <property type="evidence" value="ECO:0007669"/>
    <property type="project" value="UniProtKB-SubCell"/>
</dbReference>
<sequence>MKQGDGKVNLRQSTIRKSPVAGLERRWPILLKLDESCDQGVFGPLLSSDIGPNTFFGDKLQKRCLLKDENICEPRQCYLLFSRIRCRYYLLGKFLISTHWLTVFTAAAIHDHGINSTQLDITILGVLFDKEVEALTESVNDPDDPHAVAQACFTAAIVYGCFLAFCGCQSLVHKYNARNQIQL</sequence>
<dbReference type="AlphaFoldDB" id="A0A8H7PH81"/>
<reference evidence="6" key="1">
    <citation type="submission" date="2020-12" db="EMBL/GenBank/DDBJ databases">
        <title>Metabolic potential, ecology and presence of endohyphal bacteria is reflected in genomic diversity of Mucoromycotina.</title>
        <authorList>
            <person name="Muszewska A."/>
            <person name="Okrasinska A."/>
            <person name="Steczkiewicz K."/>
            <person name="Drgas O."/>
            <person name="Orlowska M."/>
            <person name="Perlinska-Lenart U."/>
            <person name="Aleksandrzak-Piekarczyk T."/>
            <person name="Szatraj K."/>
            <person name="Zielenkiewicz U."/>
            <person name="Pilsyk S."/>
            <person name="Malc E."/>
            <person name="Mieczkowski P."/>
            <person name="Kruszewska J.S."/>
            <person name="Biernat P."/>
            <person name="Pawlowska J."/>
        </authorList>
    </citation>
    <scope>NUCLEOTIDE SEQUENCE</scope>
    <source>
        <strain evidence="6">WA0000051536</strain>
    </source>
</reference>
<feature type="transmembrane region" description="Helical" evidence="5">
    <location>
        <begin position="88"/>
        <end position="109"/>
    </location>
</feature>
<proteinExistence type="predicted"/>
<evidence type="ECO:0000313" key="7">
    <source>
        <dbReference type="Proteomes" id="UP000612746"/>
    </source>
</evidence>
<evidence type="ECO:0000256" key="5">
    <source>
        <dbReference type="SAM" id="Phobius"/>
    </source>
</evidence>
<dbReference type="OrthoDB" id="67317at2759"/>
<accession>A0A8H7PH81</accession>
<keyword evidence="2 5" id="KW-0812">Transmembrane</keyword>
<evidence type="ECO:0000256" key="3">
    <source>
        <dbReference type="ARBA" id="ARBA00022989"/>
    </source>
</evidence>
<gene>
    <name evidence="6" type="ORF">INT44_000040</name>
</gene>
<feature type="transmembrane region" description="Helical" evidence="5">
    <location>
        <begin position="147"/>
        <end position="172"/>
    </location>
</feature>